<evidence type="ECO:0000259" key="1">
    <source>
        <dbReference type="Pfam" id="PF06985"/>
    </source>
</evidence>
<name>G0R6X1_HYPJQ</name>
<evidence type="ECO:0000313" key="2">
    <source>
        <dbReference type="EMBL" id="EGR53048.1"/>
    </source>
</evidence>
<dbReference type="PANTHER" id="PTHR24148">
    <property type="entry name" value="ANKYRIN REPEAT DOMAIN-CONTAINING PROTEIN 39 HOMOLOG-RELATED"/>
    <property type="match status" value="1"/>
</dbReference>
<dbReference type="VEuPathDB" id="FungiDB:TRIREDRAFT_103189"/>
<dbReference type="OrthoDB" id="5386682at2759"/>
<dbReference type="eggNOG" id="ENOG502SRSX">
    <property type="taxonomic scope" value="Eukaryota"/>
</dbReference>
<dbReference type="PANTHER" id="PTHR24148:SF73">
    <property type="entry name" value="HET DOMAIN PROTEIN (AFU_ORTHOLOGUE AFUA_8G01020)"/>
    <property type="match status" value="1"/>
</dbReference>
<dbReference type="EMBL" id="GL985056">
    <property type="protein sequence ID" value="EGR53048.1"/>
    <property type="molecule type" value="Genomic_DNA"/>
</dbReference>
<evidence type="ECO:0000313" key="3">
    <source>
        <dbReference type="Proteomes" id="UP000008984"/>
    </source>
</evidence>
<organism evidence="3">
    <name type="scientific">Hypocrea jecorina (strain QM6a)</name>
    <name type="common">Trichoderma reesei</name>
    <dbReference type="NCBI Taxonomy" id="431241"/>
    <lineage>
        <taxon>Eukaryota</taxon>
        <taxon>Fungi</taxon>
        <taxon>Dikarya</taxon>
        <taxon>Ascomycota</taxon>
        <taxon>Pezizomycotina</taxon>
        <taxon>Sordariomycetes</taxon>
        <taxon>Hypocreomycetidae</taxon>
        <taxon>Hypocreales</taxon>
        <taxon>Hypocreaceae</taxon>
        <taxon>Trichoderma</taxon>
    </lineage>
</organism>
<dbReference type="Proteomes" id="UP000008984">
    <property type="component" value="Unassembled WGS sequence"/>
</dbReference>
<reference evidence="2 3" key="1">
    <citation type="journal article" date="2008" name="Nat. Biotechnol.">
        <title>Genome sequencing and analysis of the biomass-degrading fungus Trichoderma reesei (syn. Hypocrea jecorina).</title>
        <authorList>
            <person name="Martinez D."/>
            <person name="Berka R.M."/>
            <person name="Henrissat B."/>
            <person name="Saloheimo M."/>
            <person name="Arvas M."/>
            <person name="Baker S.E."/>
            <person name="Chapman J."/>
            <person name="Chertkov O."/>
            <person name="Coutinho P.M."/>
            <person name="Cullen D."/>
            <person name="Danchin E.G."/>
            <person name="Grigoriev I.V."/>
            <person name="Harris P."/>
            <person name="Jackson M."/>
            <person name="Kubicek C.P."/>
            <person name="Han C.S."/>
            <person name="Ho I."/>
            <person name="Larrondo L.F."/>
            <person name="de Leon A.L."/>
            <person name="Magnuson J.K."/>
            <person name="Merino S."/>
            <person name="Misra M."/>
            <person name="Nelson B."/>
            <person name="Putnam N."/>
            <person name="Robbertse B."/>
            <person name="Salamov A.A."/>
            <person name="Schmoll M."/>
            <person name="Terry A."/>
            <person name="Thayer N."/>
            <person name="Westerholm-Parvinen A."/>
            <person name="Schoch C.L."/>
            <person name="Yao J."/>
            <person name="Barabote R."/>
            <person name="Nelson M.A."/>
            <person name="Detter C."/>
            <person name="Bruce D."/>
            <person name="Kuske C.R."/>
            <person name="Xie G."/>
            <person name="Richardson P."/>
            <person name="Rokhsar D.S."/>
            <person name="Lucas S.M."/>
            <person name="Rubin E.M."/>
            <person name="Dunn-Coleman N."/>
            <person name="Ward M."/>
            <person name="Brettin T.S."/>
        </authorList>
    </citation>
    <scope>NUCLEOTIDE SEQUENCE [LARGE SCALE GENOMIC DNA]</scope>
    <source>
        <strain evidence="2 3">QM6a</strain>
    </source>
</reference>
<feature type="domain" description="Heterokaryon incompatibility" evidence="1">
    <location>
        <begin position="57"/>
        <end position="191"/>
    </location>
</feature>
<sequence length="517" mass="59683">MDECIDNRLNRKSGFRHPAIQSPTETRLLKISQDPASQSWQYDLIAISLDNLSSTPYRALSYTWGAATSPEHVRTIRVSDQDFVVRQNLFDFLCSAAARKEEGLFFIDAICINQLDLDERQAQVQSMALIYRRATAVISWLGLLPQVHYQGCQLLSHASDISCRKWSEQEWRALRYLCYAPYWSRVWVVQEVLLSSKLQIWCGPFKFSPTLLGRAPLSRDTVETKFSADGRPSILRSDASRARSPSEAILGHRMRLVSRMTKDTTREASVMGTLADITTVLRQPSATFETYQSRVPDQLRDVIRKYGRLQCTDIRDRLYGFLGLLKDSSRKKIKPDYKKGVEYTFYQALKCGLGEMCPEEGVAPRGLGEAWMNFYCEARDAFRIEDEVSIQIFRRVYRELNFKERMQDALFQQQWDLNYGWKGPDAVRFGAFARMIIEDELEEKNALEAQGPPLLKFHDKQRRLYEKLCTDSIPQVDEGSKKTKGFLQHIVSLMRTSLDSHYGNRDAVEEMSAQRYN</sequence>
<proteinExistence type="predicted"/>
<dbReference type="AlphaFoldDB" id="G0R6X1"/>
<dbReference type="Pfam" id="PF06985">
    <property type="entry name" value="HET"/>
    <property type="match status" value="1"/>
</dbReference>
<dbReference type="HOGENOM" id="CLU_565019_0_0_1"/>
<protein>
    <submittedName>
        <fullName evidence="2">Predicted protein</fullName>
    </submittedName>
</protein>
<dbReference type="RefSeq" id="XP_006961863.1">
    <property type="nucleotide sequence ID" value="XM_006961801.1"/>
</dbReference>
<keyword evidence="3" id="KW-1185">Reference proteome</keyword>
<gene>
    <name evidence="2" type="ORF">TRIREDRAFT_103189</name>
</gene>
<dbReference type="InterPro" id="IPR010730">
    <property type="entry name" value="HET"/>
</dbReference>
<dbReference type="InterPro" id="IPR052895">
    <property type="entry name" value="HetReg/Transcr_Mod"/>
</dbReference>
<accession>G0R6X1</accession>
<dbReference type="GeneID" id="18480590"/>
<dbReference type="KEGG" id="tre:TRIREDRAFT_103189"/>